<dbReference type="OrthoDB" id="6422910at2759"/>
<sequence length="372" mass="43024">MYSHPSRGNALCDVSKVKNGPFSLFLKTVIMLWITGIMEVLCNEAKNNNALSFRDLDTLNFTCSIDNNCIETRREGTDHLNQYNCICDRNCALYDSCCLDSEYRHETKVTKPKVQVKCLSTYGPTTRDVLMIDSCEKPGIINDLCTSNGEDWSDLFLLIPVTSKVSNITYKNYYCAVCNENPNVGQLTFWAVKIDGQFDLPEDPPVPSLMFHRGMKSWILKEDRNMDKPRNVSVSIEPLERPEVKYCRKNVVSKCASDWTDIDVEDKCYAYASIFSVIHKDGTNTRYKNPHCAVCNHEVIINFKCRELLYFRVHFFSRKVRRFVIENKDKQCRRKGVYDIFSKKCRCSSSKFLSKCMKRRKNCVLGLGKYQK</sequence>
<organism evidence="1 2">
    <name type="scientific">Trichonephila inaurata madagascariensis</name>
    <dbReference type="NCBI Taxonomy" id="2747483"/>
    <lineage>
        <taxon>Eukaryota</taxon>
        <taxon>Metazoa</taxon>
        <taxon>Ecdysozoa</taxon>
        <taxon>Arthropoda</taxon>
        <taxon>Chelicerata</taxon>
        <taxon>Arachnida</taxon>
        <taxon>Araneae</taxon>
        <taxon>Araneomorphae</taxon>
        <taxon>Entelegynae</taxon>
        <taxon>Araneoidea</taxon>
        <taxon>Nephilidae</taxon>
        <taxon>Trichonephila</taxon>
        <taxon>Trichonephila inaurata</taxon>
    </lineage>
</organism>
<keyword evidence="2" id="KW-1185">Reference proteome</keyword>
<name>A0A8X6YXQ1_9ARAC</name>
<dbReference type="Proteomes" id="UP000886998">
    <property type="component" value="Unassembled WGS sequence"/>
</dbReference>
<reference evidence="1" key="1">
    <citation type="submission" date="2020-08" db="EMBL/GenBank/DDBJ databases">
        <title>Multicomponent nature underlies the extraordinary mechanical properties of spider dragline silk.</title>
        <authorList>
            <person name="Kono N."/>
            <person name="Nakamura H."/>
            <person name="Mori M."/>
            <person name="Yoshida Y."/>
            <person name="Ohtoshi R."/>
            <person name="Malay A.D."/>
            <person name="Moran D.A.P."/>
            <person name="Tomita M."/>
            <person name="Numata K."/>
            <person name="Arakawa K."/>
        </authorList>
    </citation>
    <scope>NUCLEOTIDE SEQUENCE</scope>
</reference>
<dbReference type="AlphaFoldDB" id="A0A8X6YXQ1"/>
<dbReference type="InterPro" id="IPR053231">
    <property type="entry name" value="GPCR_LN-TM7"/>
</dbReference>
<gene>
    <name evidence="1" type="primary">NCL1_49160</name>
    <name evidence="1" type="ORF">TNIN_298121</name>
</gene>
<dbReference type="PANTHER" id="PTHR45902:SF1">
    <property type="entry name" value="LATROPHILIN RECEPTOR-LIKE PROTEIN A"/>
    <property type="match status" value="1"/>
</dbReference>
<evidence type="ECO:0008006" key="3">
    <source>
        <dbReference type="Google" id="ProtNLM"/>
    </source>
</evidence>
<evidence type="ECO:0000313" key="1">
    <source>
        <dbReference type="EMBL" id="GFY79335.1"/>
    </source>
</evidence>
<evidence type="ECO:0000313" key="2">
    <source>
        <dbReference type="Proteomes" id="UP000886998"/>
    </source>
</evidence>
<dbReference type="EMBL" id="BMAV01023528">
    <property type="protein sequence ID" value="GFY79335.1"/>
    <property type="molecule type" value="Genomic_DNA"/>
</dbReference>
<proteinExistence type="predicted"/>
<accession>A0A8X6YXQ1</accession>
<dbReference type="PANTHER" id="PTHR45902">
    <property type="entry name" value="LATROPHILIN RECEPTOR-LIKE PROTEIN A"/>
    <property type="match status" value="1"/>
</dbReference>
<comment type="caution">
    <text evidence="1">The sequence shown here is derived from an EMBL/GenBank/DDBJ whole genome shotgun (WGS) entry which is preliminary data.</text>
</comment>
<protein>
    <recommendedName>
        <fullName evidence="3">SMB domain-containing protein</fullName>
    </recommendedName>
</protein>